<dbReference type="AlphaFoldDB" id="A0A9X1NFK9"/>
<evidence type="ECO:0000313" key="2">
    <source>
        <dbReference type="Proteomes" id="UP001138997"/>
    </source>
</evidence>
<dbReference type="EMBL" id="JAJOMB010000010">
    <property type="protein sequence ID" value="MCD5312989.1"/>
    <property type="molecule type" value="Genomic_DNA"/>
</dbReference>
<proteinExistence type="predicted"/>
<reference evidence="1" key="1">
    <citation type="submission" date="2021-11" db="EMBL/GenBank/DDBJ databases">
        <title>Streptomyces corallinus and Kineosporia corallina sp. nov., two new coral-derived marine actinobacteria.</title>
        <authorList>
            <person name="Buangrab K."/>
            <person name="Sutthacheep M."/>
            <person name="Yeemin T."/>
            <person name="Harunari E."/>
            <person name="Igarashi Y."/>
            <person name="Sripreechasak P."/>
            <person name="Kanchanasin P."/>
            <person name="Tanasupawat S."/>
            <person name="Phongsopitanun W."/>
        </authorList>
    </citation>
    <scope>NUCLEOTIDE SEQUENCE</scope>
    <source>
        <strain evidence="1">JCM 31032</strain>
    </source>
</reference>
<dbReference type="RefSeq" id="WP_231443769.1">
    <property type="nucleotide sequence ID" value="NZ_JAJOMB010000010.1"/>
</dbReference>
<protein>
    <submittedName>
        <fullName evidence="1">Uncharacterized protein</fullName>
    </submittedName>
</protein>
<organism evidence="1 2">
    <name type="scientific">Kineosporia babensis</name>
    <dbReference type="NCBI Taxonomy" id="499548"/>
    <lineage>
        <taxon>Bacteria</taxon>
        <taxon>Bacillati</taxon>
        <taxon>Actinomycetota</taxon>
        <taxon>Actinomycetes</taxon>
        <taxon>Kineosporiales</taxon>
        <taxon>Kineosporiaceae</taxon>
        <taxon>Kineosporia</taxon>
    </lineage>
</organism>
<comment type="caution">
    <text evidence="1">The sequence shown here is derived from an EMBL/GenBank/DDBJ whole genome shotgun (WGS) entry which is preliminary data.</text>
</comment>
<keyword evidence="2" id="KW-1185">Reference proteome</keyword>
<evidence type="ECO:0000313" key="1">
    <source>
        <dbReference type="EMBL" id="MCD5312989.1"/>
    </source>
</evidence>
<accession>A0A9X1NFK9</accession>
<sequence length="78" mass="8753">MRTTDPRGHWGIEVHHHVRNVTFREDHSASCTGHGPAHLATIRAAVINTVKDAGYLYITDGRRDQTKPNETLNLHGFP</sequence>
<dbReference type="Proteomes" id="UP001138997">
    <property type="component" value="Unassembled WGS sequence"/>
</dbReference>
<name>A0A9X1NFK9_9ACTN</name>
<gene>
    <name evidence="1" type="ORF">LR394_18940</name>
</gene>